<proteinExistence type="predicted"/>
<evidence type="ECO:0000256" key="1">
    <source>
        <dbReference type="SAM" id="MobiDB-lite"/>
    </source>
</evidence>
<feature type="region of interest" description="Disordered" evidence="1">
    <location>
        <begin position="148"/>
        <end position="168"/>
    </location>
</feature>
<feature type="compositionally biased region" description="Basic and acidic residues" evidence="1">
    <location>
        <begin position="60"/>
        <end position="79"/>
    </location>
</feature>
<feature type="compositionally biased region" description="Low complexity" evidence="1">
    <location>
        <begin position="497"/>
        <end position="508"/>
    </location>
</feature>
<dbReference type="Proteomes" id="UP000095751">
    <property type="component" value="Unassembled WGS sequence"/>
</dbReference>
<reference evidence="2 3" key="1">
    <citation type="submission" date="2016-09" db="EMBL/GenBank/DDBJ databases">
        <title>Extensive genetic diversity and differential bi-allelic expression allows diatom success in the polar Southern Ocean.</title>
        <authorList>
            <consortium name="DOE Joint Genome Institute"/>
            <person name="Mock T."/>
            <person name="Otillar R.P."/>
            <person name="Strauss J."/>
            <person name="Dupont C."/>
            <person name="Frickenhaus S."/>
            <person name="Maumus F."/>
            <person name="Mcmullan M."/>
            <person name="Sanges R."/>
            <person name="Schmutz J."/>
            <person name="Toseland A."/>
            <person name="Valas R."/>
            <person name="Veluchamy A."/>
            <person name="Ward B.J."/>
            <person name="Allen A."/>
            <person name="Barry K."/>
            <person name="Falciatore A."/>
            <person name="Ferrante M."/>
            <person name="Fortunato A.E."/>
            <person name="Gloeckner G."/>
            <person name="Gruber A."/>
            <person name="Hipkin R."/>
            <person name="Janech M."/>
            <person name="Kroth P."/>
            <person name="Leese F."/>
            <person name="Lindquist E."/>
            <person name="Lyon B.R."/>
            <person name="Martin J."/>
            <person name="Mayer C."/>
            <person name="Parker M."/>
            <person name="Quesneville H."/>
            <person name="Raymond J."/>
            <person name="Uhlig C."/>
            <person name="Valentin K.U."/>
            <person name="Worden A.Z."/>
            <person name="Armbrust E.V."/>
            <person name="Bowler C."/>
            <person name="Green B."/>
            <person name="Moulton V."/>
            <person name="Van Oosterhout C."/>
            <person name="Grigoriev I."/>
        </authorList>
    </citation>
    <scope>NUCLEOTIDE SEQUENCE [LARGE SCALE GENOMIC DNA]</scope>
    <source>
        <strain evidence="2 3">CCMP1102</strain>
    </source>
</reference>
<gene>
    <name evidence="2" type="ORF">FRACYDRAFT_236000</name>
</gene>
<feature type="region of interest" description="Disordered" evidence="1">
    <location>
        <begin position="1"/>
        <end position="83"/>
    </location>
</feature>
<feature type="region of interest" description="Disordered" evidence="1">
    <location>
        <begin position="436"/>
        <end position="508"/>
    </location>
</feature>
<dbReference type="EMBL" id="KV784355">
    <property type="protein sequence ID" value="OEU19938.1"/>
    <property type="molecule type" value="Genomic_DNA"/>
</dbReference>
<keyword evidence="3" id="KW-1185">Reference proteome</keyword>
<feature type="region of interest" description="Disordered" evidence="1">
    <location>
        <begin position="322"/>
        <end position="373"/>
    </location>
</feature>
<name>A0A1E7FP48_9STRA</name>
<sequence length="1476" mass="163142">MDEDDPKRYIEDDDVTMEEVKQRENDTSSSTTTTTPDVNVESDPMEDDDVNSEGSVTADNTKETDVGLMEEEMKRRETDPTTMTDPEVEFKKMATTTKKLDTAETAASTTSTMQSVANYVVSSSSLSLHDCLSLGEINLGLEKRYEVNDTDDNNNNNNNNNNDDQQQKKQYLRSVEEIRRLPYLLRILSRTRPLASIQSFTTMKKSNSKTDDDDNDEEGETTSVKSNENTNKDDDVDRLVDCLEDVTATYSVAEGIDVITNHLAPSVAKTLSRLPPLIWKRNNNSTSSSNINNNEDGYAYVADDDFAHGYWDTEDLASIARDPISKRRRRSKNSSSSNKKIKLGHGEKNESEGGGGDNTGTSGDDLVTLSTDDDGEEDIAMTSAIEIEDDTVAGAGRRFSLHRRDSMKVAAEDSQESTVIKTLSELASLVVASLEPSSPLDAPNQEEDNHHKHRQDVKGEGEGEDDQQQRHSRSERRASSTLALNSDDSILSEKKAGNSGVSSKNNGNFPVGAAETGGVMEGNSDLCSTIVAIMHHAPILQSRHVANSFCRASVPQTGDLMSQLAANCPASVQSLLLGCIEAYTMSIQYHNRLCDSDDDNSKGYSINDGKISSSSCTVVAAAKVGVVALARLSATESARVRSKLQSLGVMLDVQMKLAVETATNDIVPVACLLMEHMSFPKKHETAIATIIEEQPSGDTNATDDFALTYAMACSEGAEPSLLFHFVKNPDLYTQTLDYFSETMNLGATLPSGSSINKSTGKWILVLKAYILLMLVPLTRSSSSSSTLRAAYKSSVKAFEELLRSLDCGSDKDRPEKSDMDTLVSVVLSCAALLISRALVITEGGGTKDEENMTYVRMMQNIFKICRSTSEKSNMIRLSFESEMKKEDHWGLFKSALYPVETISHMEERDTRNSYHSMQIGLNRFCDIMQPVLGGKEGEVKLNIAYRIATQLRALRSCSESANEYLVVVEETKGVLDHLLGMDNEVDALSLMDNIESVQFVIKATRFLVKAKSSEVPSVLPTHLDMAWSKIASRWMLSDTKSVDDRKCIFLFRFLYAFVFLDIVPKSPFAFDPRSSPIKESLAMVKKLSSKSTRDYLLSKLQILIQKHCPELVFNRSEQELDLWVSPPFVTMDRKSLLDALSNSIQASLYTDNAKICENNAVEQLFLHAKGRVCGASVYCTVTNAFLSSPDNPPPNFSYHLLCRDPLVCLKFPLFVWKCKSLRRIALSVLETLLRSNDAITLEESKIHDSALELLVARDVVVVRCLLAALHGGDSKNTIFCSMTTSFIRWLIRSRSGLVALLVKQGIQERDLDWLVENVPETMNDSRYLLQIFSERNSLTSAERLIASDACIRIAIVHGQSNETEAAQLIVNAVSQLVESFYLILGPVGLFPVDALFNAESGSGTPITQLSQKAAFRILKSLTKVRGIRTHNTRRECGMVLQKLINLCKGELQGGTVTGRRKQLLKELYDAATKAEK</sequence>
<feature type="region of interest" description="Disordered" evidence="1">
    <location>
        <begin position="199"/>
        <end position="236"/>
    </location>
</feature>
<evidence type="ECO:0000313" key="3">
    <source>
        <dbReference type="Proteomes" id="UP000095751"/>
    </source>
</evidence>
<feature type="compositionally biased region" description="Acidic residues" evidence="1">
    <location>
        <begin position="211"/>
        <end position="220"/>
    </location>
</feature>
<feature type="compositionally biased region" description="Basic and acidic residues" evidence="1">
    <location>
        <begin position="1"/>
        <end position="10"/>
    </location>
</feature>
<protein>
    <submittedName>
        <fullName evidence="2">Uncharacterized protein</fullName>
    </submittedName>
</protein>
<feature type="compositionally biased region" description="Polar residues" evidence="1">
    <location>
        <begin position="479"/>
        <end position="489"/>
    </location>
</feature>
<feature type="compositionally biased region" description="Low complexity" evidence="1">
    <location>
        <begin position="153"/>
        <end position="164"/>
    </location>
</feature>
<dbReference type="InParanoid" id="A0A1E7FP48"/>
<dbReference type="KEGG" id="fcy:FRACYDRAFT_236000"/>
<dbReference type="OrthoDB" id="49290at2759"/>
<organism evidence="2 3">
    <name type="scientific">Fragilariopsis cylindrus CCMP1102</name>
    <dbReference type="NCBI Taxonomy" id="635003"/>
    <lineage>
        <taxon>Eukaryota</taxon>
        <taxon>Sar</taxon>
        <taxon>Stramenopiles</taxon>
        <taxon>Ochrophyta</taxon>
        <taxon>Bacillariophyta</taxon>
        <taxon>Bacillariophyceae</taxon>
        <taxon>Bacillariophycidae</taxon>
        <taxon>Bacillariales</taxon>
        <taxon>Bacillariaceae</taxon>
        <taxon>Fragilariopsis</taxon>
    </lineage>
</organism>
<evidence type="ECO:0000313" key="2">
    <source>
        <dbReference type="EMBL" id="OEU19938.1"/>
    </source>
</evidence>
<accession>A0A1E7FP48</accession>